<dbReference type="RefSeq" id="WP_068837289.1">
    <property type="nucleotide sequence ID" value="NZ_BMXC01000004.1"/>
</dbReference>
<sequence length="384" mass="43234">MNRTASRRIGLGVLLLLGLLAAWIHLSDKTYVYKALTYNFAGIDDNRIFEQNKVEAPAVPQPWSLSSKYNILPLDTELESLHNELESVAFLVIQNDSILHEQYWRGYSEASLSNSFSMAKSVVSMLIGAAIKEGKIKSVEQPVGDFLPEFKEGNKAGIKIKHLLWMSSGLNWDESYINPLSMTTEAYYGTDLKRVIDRLEAVEEPGQKWMYKSGDTQVLGFVLEAATGKSLSEYAEEKLWQPMGAAQDAEWSVDKPEGIEKAYCCFFSNARDFARFGKLYLNNGIWNGDTLVPPAFVKASLTPNGLIKAEGGEKVDFYGYQWWLIPNYKGQDVFYARGILGQYIIVLPEKELIIVRLGKERGERIHNHPSEVLAMIDAVNKVVK</sequence>
<dbReference type="Proteomes" id="UP000182491">
    <property type="component" value="Unassembled WGS sequence"/>
</dbReference>
<gene>
    <name evidence="2" type="ORF">SAMN04487941_3592</name>
</gene>
<name>A0A1I7KA67_9BACT</name>
<dbReference type="PANTHER" id="PTHR43283:SF7">
    <property type="entry name" value="BETA-LACTAMASE-RELATED DOMAIN-CONTAINING PROTEIN"/>
    <property type="match status" value="1"/>
</dbReference>
<dbReference type="Pfam" id="PF00144">
    <property type="entry name" value="Beta-lactamase"/>
    <property type="match status" value="1"/>
</dbReference>
<protein>
    <submittedName>
        <fullName evidence="2">CubicO group peptidase, beta-lactamase class C family</fullName>
    </submittedName>
</protein>
<feature type="domain" description="Beta-lactamase-related" evidence="1">
    <location>
        <begin position="85"/>
        <end position="357"/>
    </location>
</feature>
<evidence type="ECO:0000259" key="1">
    <source>
        <dbReference type="Pfam" id="PF00144"/>
    </source>
</evidence>
<dbReference type="OrthoDB" id="9773047at2"/>
<dbReference type="InterPro" id="IPR012338">
    <property type="entry name" value="Beta-lactam/transpept-like"/>
</dbReference>
<evidence type="ECO:0000313" key="2">
    <source>
        <dbReference type="EMBL" id="SFU94329.1"/>
    </source>
</evidence>
<dbReference type="EMBL" id="FPCA01000004">
    <property type="protein sequence ID" value="SFU94329.1"/>
    <property type="molecule type" value="Genomic_DNA"/>
</dbReference>
<dbReference type="AlphaFoldDB" id="A0A1I7KA67"/>
<dbReference type="STRING" id="388950.GCA_001611675_01174"/>
<organism evidence="2 3">
    <name type="scientific">Pontibacter akesuensis</name>
    <dbReference type="NCBI Taxonomy" id="388950"/>
    <lineage>
        <taxon>Bacteria</taxon>
        <taxon>Pseudomonadati</taxon>
        <taxon>Bacteroidota</taxon>
        <taxon>Cytophagia</taxon>
        <taxon>Cytophagales</taxon>
        <taxon>Hymenobacteraceae</taxon>
        <taxon>Pontibacter</taxon>
    </lineage>
</organism>
<accession>A0A1I7KA67</accession>
<dbReference type="Gene3D" id="3.40.710.10">
    <property type="entry name" value="DD-peptidase/beta-lactamase superfamily"/>
    <property type="match status" value="1"/>
</dbReference>
<dbReference type="InterPro" id="IPR001466">
    <property type="entry name" value="Beta-lactam-related"/>
</dbReference>
<keyword evidence="3" id="KW-1185">Reference proteome</keyword>
<dbReference type="InterPro" id="IPR050789">
    <property type="entry name" value="Diverse_Enzym_Activities"/>
</dbReference>
<proteinExistence type="predicted"/>
<dbReference type="SUPFAM" id="SSF56601">
    <property type="entry name" value="beta-lactamase/transpeptidase-like"/>
    <property type="match status" value="1"/>
</dbReference>
<evidence type="ECO:0000313" key="3">
    <source>
        <dbReference type="Proteomes" id="UP000182491"/>
    </source>
</evidence>
<dbReference type="PANTHER" id="PTHR43283">
    <property type="entry name" value="BETA-LACTAMASE-RELATED"/>
    <property type="match status" value="1"/>
</dbReference>
<reference evidence="3" key="1">
    <citation type="submission" date="2016-10" db="EMBL/GenBank/DDBJ databases">
        <authorList>
            <person name="Varghese N."/>
        </authorList>
    </citation>
    <scope>NUCLEOTIDE SEQUENCE [LARGE SCALE GENOMIC DNA]</scope>
    <source>
        <strain evidence="3">DSM 18820</strain>
    </source>
</reference>